<accession>N8X2Q1</accession>
<dbReference type="Proteomes" id="UP000013148">
    <property type="component" value="Unassembled WGS sequence"/>
</dbReference>
<dbReference type="HOGENOM" id="CLU_157873_0_0_6"/>
<dbReference type="PATRIC" id="fig|1217656.3.peg.741"/>
<keyword evidence="2" id="KW-1185">Reference proteome</keyword>
<dbReference type="RefSeq" id="WP_004817744.1">
    <property type="nucleotide sequence ID" value="NZ_KB849455.1"/>
</dbReference>
<sequence>MDLFTTLLNINNVQNDQILFVEKPWTPESQVTVLHVSFVKNPLAKNFQFFLAVNELKRLVLQFETRNVCLREMCYLIIEHALEKNKII</sequence>
<reference evidence="1 2" key="1">
    <citation type="submission" date="2013-02" db="EMBL/GenBank/DDBJ databases">
        <title>The Genome Sequence of Acinetobacter guillouiae NIPH 991.</title>
        <authorList>
            <consortium name="The Broad Institute Genome Sequencing Platform"/>
            <consortium name="The Broad Institute Genome Sequencing Center for Infectious Disease"/>
            <person name="Cerqueira G."/>
            <person name="Feldgarden M."/>
            <person name="Courvalin P."/>
            <person name="Perichon B."/>
            <person name="Grillot-Courvalin C."/>
            <person name="Clermont D."/>
            <person name="Rocha E."/>
            <person name="Yoon E.-J."/>
            <person name="Nemec A."/>
            <person name="Walker B."/>
            <person name="Young S.K."/>
            <person name="Zeng Q."/>
            <person name="Gargeya S."/>
            <person name="Fitzgerald M."/>
            <person name="Haas B."/>
            <person name="Abouelleil A."/>
            <person name="Alvarado L."/>
            <person name="Arachchi H.M."/>
            <person name="Berlin A.M."/>
            <person name="Chapman S.B."/>
            <person name="Dewar J."/>
            <person name="Goldberg J."/>
            <person name="Griggs A."/>
            <person name="Gujja S."/>
            <person name="Hansen M."/>
            <person name="Howarth C."/>
            <person name="Imamovic A."/>
            <person name="Larimer J."/>
            <person name="McCowan C."/>
            <person name="Murphy C."/>
            <person name="Neiman D."/>
            <person name="Pearson M."/>
            <person name="Priest M."/>
            <person name="Roberts A."/>
            <person name="Saif S."/>
            <person name="Shea T."/>
            <person name="Sisk P."/>
            <person name="Sykes S."/>
            <person name="Wortman J."/>
            <person name="Nusbaum C."/>
            <person name="Birren B."/>
        </authorList>
    </citation>
    <scope>NUCLEOTIDE SEQUENCE [LARGE SCALE GENOMIC DNA]</scope>
    <source>
        <strain evidence="1 2">NIPH 991</strain>
    </source>
</reference>
<organism evidence="1 2">
    <name type="scientific">Acinetobacter guillouiae NIPH 991</name>
    <dbReference type="NCBI Taxonomy" id="1217656"/>
    <lineage>
        <taxon>Bacteria</taxon>
        <taxon>Pseudomonadati</taxon>
        <taxon>Pseudomonadota</taxon>
        <taxon>Gammaproteobacteria</taxon>
        <taxon>Moraxellales</taxon>
        <taxon>Moraxellaceae</taxon>
        <taxon>Acinetobacter</taxon>
    </lineage>
</organism>
<gene>
    <name evidence="1" type="ORF">F964_00762</name>
</gene>
<proteinExistence type="predicted"/>
<dbReference type="EMBL" id="APPJ01000006">
    <property type="protein sequence ID" value="ENV18506.1"/>
    <property type="molecule type" value="Genomic_DNA"/>
</dbReference>
<dbReference type="AlphaFoldDB" id="N8X2Q1"/>
<name>N8X2Q1_ACIGI</name>
<evidence type="ECO:0000313" key="2">
    <source>
        <dbReference type="Proteomes" id="UP000013148"/>
    </source>
</evidence>
<protein>
    <submittedName>
        <fullName evidence="1">Uncharacterized protein</fullName>
    </submittedName>
</protein>
<evidence type="ECO:0000313" key="1">
    <source>
        <dbReference type="EMBL" id="ENV18506.1"/>
    </source>
</evidence>
<comment type="caution">
    <text evidence="1">The sequence shown here is derived from an EMBL/GenBank/DDBJ whole genome shotgun (WGS) entry which is preliminary data.</text>
</comment>